<dbReference type="Proteomes" id="UP001201020">
    <property type="component" value="Chromosome"/>
</dbReference>
<dbReference type="Gene3D" id="3.40.50.300">
    <property type="entry name" value="P-loop containing nucleotide triphosphate hydrolases"/>
    <property type="match status" value="1"/>
</dbReference>
<proteinExistence type="predicted"/>
<evidence type="ECO:0000313" key="2">
    <source>
        <dbReference type="EMBL" id="UJG41087.1"/>
    </source>
</evidence>
<protein>
    <submittedName>
        <fullName evidence="2">AAA family ATPase</fullName>
    </submittedName>
</protein>
<dbReference type="InterPro" id="IPR050678">
    <property type="entry name" value="DNA_Partitioning_ATPase"/>
</dbReference>
<dbReference type="InterPro" id="IPR025669">
    <property type="entry name" value="AAA_dom"/>
</dbReference>
<sequence length="289" mass="33357">MELSEFKWDVENQPRSRISVIAVHSQKGGPGKTTISVNLALEFAKRNKKTLFVDLDIGGGTAQHVFNISKEEIKLTINDILLGNKNFNKNNVSYTNIENLDVIVSKEEVEFGSGLLNLMKEIQDNAFFRLIEFVNTVKKNGYDCIVFDCTPGWKIESLYALCVSDINLFILRPSTFSFKGAKYMLKKMYREIDVLSSAKTKKPSTYFIYNQTPFDKEPEVEKILEKWKKEIIEVYKPKKIEFLKEIRYSDEINNRTINGNYFAPEGSELHLSIQQIADILEKKIVERNK</sequence>
<dbReference type="PANTHER" id="PTHR13696:SF99">
    <property type="entry name" value="COBYRINIC ACID AC-DIAMIDE SYNTHASE"/>
    <property type="match status" value="1"/>
</dbReference>
<dbReference type="Pfam" id="PF13614">
    <property type="entry name" value="AAA_31"/>
    <property type="match status" value="1"/>
</dbReference>
<dbReference type="SUPFAM" id="SSF52540">
    <property type="entry name" value="P-loop containing nucleoside triphosphate hydrolases"/>
    <property type="match status" value="1"/>
</dbReference>
<dbReference type="AlphaFoldDB" id="A0A9Y1BLR3"/>
<accession>A0A9Y1BLR3</accession>
<dbReference type="PANTHER" id="PTHR13696">
    <property type="entry name" value="P-LOOP CONTAINING NUCLEOSIDE TRIPHOSPHATE HYDROLASE"/>
    <property type="match status" value="1"/>
</dbReference>
<organism evidence="2">
    <name type="scientific">Candidatus Heimdallarchaeum aukensis</name>
    <dbReference type="NCBI Taxonomy" id="2876573"/>
    <lineage>
        <taxon>Archaea</taxon>
        <taxon>Promethearchaeati</taxon>
        <taxon>Candidatus Heimdallarchaeota</taxon>
        <taxon>Candidatus Heimdallarchaeia (ex Rinke et al. 2021) (nom. nud.)</taxon>
        <taxon>Candidatus Heimdallarchaeales</taxon>
        <taxon>Candidatus Heimdallarchaeaceae</taxon>
        <taxon>Candidatus Heimdallarchaeum</taxon>
    </lineage>
</organism>
<reference evidence="2" key="1">
    <citation type="journal article" date="2022" name="Nat. Microbiol.">
        <title>Unique mobile elements and scalable gene flow at the prokaryote-eukaryote boundary revealed by circularized Asgard archaea genomes.</title>
        <authorList>
            <person name="Wu F."/>
            <person name="Speth D.R."/>
            <person name="Philosof A."/>
            <person name="Cremiere A."/>
            <person name="Narayanan A."/>
            <person name="Barco R.A."/>
            <person name="Connon S.A."/>
            <person name="Amend J.P."/>
            <person name="Antoshechkin I.A."/>
            <person name="Orphan V.J."/>
        </authorList>
    </citation>
    <scope>NUCLEOTIDE SEQUENCE</scope>
    <source>
        <strain evidence="2">PM71</strain>
    </source>
</reference>
<gene>
    <name evidence="2" type="ORF">K9W45_01175</name>
</gene>
<feature type="domain" description="AAA" evidence="1">
    <location>
        <begin position="19"/>
        <end position="188"/>
    </location>
</feature>
<name>A0A9Y1BLR3_9ARCH</name>
<evidence type="ECO:0000259" key="1">
    <source>
        <dbReference type="Pfam" id="PF13614"/>
    </source>
</evidence>
<dbReference type="InterPro" id="IPR027417">
    <property type="entry name" value="P-loop_NTPase"/>
</dbReference>
<dbReference type="EMBL" id="CP084166">
    <property type="protein sequence ID" value="UJG41087.1"/>
    <property type="molecule type" value="Genomic_DNA"/>
</dbReference>